<protein>
    <submittedName>
        <fullName evidence="1">Prokaryotic membrane lipoprotein lipid attachment site</fullName>
    </submittedName>
</protein>
<name>A0A8S5QX40_9CAUD</name>
<reference evidence="1" key="1">
    <citation type="journal article" date="2021" name="Proc. Natl. Acad. Sci. U.S.A.">
        <title>A Catalog of Tens of Thousands of Viruses from Human Metagenomes Reveals Hidden Associations with Chronic Diseases.</title>
        <authorList>
            <person name="Tisza M.J."/>
            <person name="Buck C.B."/>
        </authorList>
    </citation>
    <scope>NUCLEOTIDE SEQUENCE</scope>
    <source>
        <strain evidence="1">CtcPl3</strain>
    </source>
</reference>
<dbReference type="EMBL" id="BK015752">
    <property type="protein sequence ID" value="DAE23377.1"/>
    <property type="molecule type" value="Genomic_DNA"/>
</dbReference>
<sequence length="126" mass="14112">MKKVLLMLALLPIFFLTSCSDDDDPVSTSYTLNWELEDHSSITTTVMLFEYNAEGEKVASNAVECHQGLSKVFNANEKAEKVKAYVKMEGGSQISTRWVQQVYYLQKGKNIDITVNGETIIGVKEP</sequence>
<proteinExistence type="predicted"/>
<dbReference type="PROSITE" id="PS51257">
    <property type="entry name" value="PROKAR_LIPOPROTEIN"/>
    <property type="match status" value="1"/>
</dbReference>
<keyword evidence="1" id="KW-0449">Lipoprotein</keyword>
<organism evidence="1">
    <name type="scientific">Myoviridae sp. ctcPl3</name>
    <dbReference type="NCBI Taxonomy" id="2826669"/>
    <lineage>
        <taxon>Viruses</taxon>
        <taxon>Duplodnaviria</taxon>
        <taxon>Heunggongvirae</taxon>
        <taxon>Uroviricota</taxon>
        <taxon>Caudoviricetes</taxon>
    </lineage>
</organism>
<evidence type="ECO:0000313" key="1">
    <source>
        <dbReference type="EMBL" id="DAE23377.1"/>
    </source>
</evidence>
<accession>A0A8S5QX40</accession>